<dbReference type="Gramene" id="rna13636">
    <property type="protein sequence ID" value="RHN65751.1"/>
    <property type="gene ID" value="gene13636"/>
</dbReference>
<evidence type="ECO:0000256" key="1">
    <source>
        <dbReference type="SAM" id="SignalP"/>
    </source>
</evidence>
<evidence type="ECO:0000313" key="2">
    <source>
        <dbReference type="EMBL" id="RHN65751.1"/>
    </source>
</evidence>
<gene>
    <name evidence="2" type="ORF">MtrunA17_Chr3g0083371</name>
</gene>
<dbReference type="AlphaFoldDB" id="A0A396ILQ5"/>
<proteinExistence type="predicted"/>
<protein>
    <recommendedName>
        <fullName evidence="3">Transmembrane protein</fullName>
    </recommendedName>
</protein>
<evidence type="ECO:0008006" key="3">
    <source>
        <dbReference type="Google" id="ProtNLM"/>
    </source>
</evidence>
<name>A0A396ILQ5_MEDTR</name>
<comment type="caution">
    <text evidence="2">The sequence shown here is derived from an EMBL/GenBank/DDBJ whole genome shotgun (WGS) entry which is preliminary data.</text>
</comment>
<organism evidence="2">
    <name type="scientific">Medicago truncatula</name>
    <name type="common">Barrel medic</name>
    <name type="synonym">Medicago tribuloides</name>
    <dbReference type="NCBI Taxonomy" id="3880"/>
    <lineage>
        <taxon>Eukaryota</taxon>
        <taxon>Viridiplantae</taxon>
        <taxon>Streptophyta</taxon>
        <taxon>Embryophyta</taxon>
        <taxon>Tracheophyta</taxon>
        <taxon>Spermatophyta</taxon>
        <taxon>Magnoliopsida</taxon>
        <taxon>eudicotyledons</taxon>
        <taxon>Gunneridae</taxon>
        <taxon>Pentapetalae</taxon>
        <taxon>rosids</taxon>
        <taxon>fabids</taxon>
        <taxon>Fabales</taxon>
        <taxon>Fabaceae</taxon>
        <taxon>Papilionoideae</taxon>
        <taxon>50 kb inversion clade</taxon>
        <taxon>NPAAA clade</taxon>
        <taxon>Hologalegina</taxon>
        <taxon>IRL clade</taxon>
        <taxon>Trifolieae</taxon>
        <taxon>Medicago</taxon>
    </lineage>
</organism>
<accession>A0A396ILQ5</accession>
<dbReference type="Proteomes" id="UP000265566">
    <property type="component" value="Chromosome 3"/>
</dbReference>
<feature type="chain" id="PRO_5017439843" description="Transmembrane protein" evidence="1">
    <location>
        <begin position="26"/>
        <end position="59"/>
    </location>
</feature>
<dbReference type="EMBL" id="PSQE01000003">
    <property type="protein sequence ID" value="RHN65751.1"/>
    <property type="molecule type" value="Genomic_DNA"/>
</dbReference>
<feature type="signal peptide" evidence="1">
    <location>
        <begin position="1"/>
        <end position="25"/>
    </location>
</feature>
<keyword evidence="1" id="KW-0732">Signal</keyword>
<reference evidence="2" key="1">
    <citation type="journal article" date="2018" name="Nat. Plants">
        <title>Whole-genome landscape of Medicago truncatula symbiotic genes.</title>
        <authorList>
            <person name="Pecrix Y."/>
            <person name="Gamas P."/>
            <person name="Carrere S."/>
        </authorList>
    </citation>
    <scope>NUCLEOTIDE SEQUENCE</scope>
    <source>
        <tissue evidence="2">Leaves</tissue>
    </source>
</reference>
<sequence length="59" mass="6759">MANSFFLSLLVLFLAAFMLAPQHFAVDAALPKFKPPKINRCSKILWKLRPKDYPPATHF</sequence>